<accession>A0A7X8XYR6</accession>
<dbReference type="FunFam" id="3.30.2080.10:FF:000001">
    <property type="entry name" value="Alpha-1,2-mannosidase subfamily"/>
    <property type="match status" value="1"/>
</dbReference>
<dbReference type="GO" id="GO:0006516">
    <property type="term" value="P:glycoprotein catabolic process"/>
    <property type="evidence" value="ECO:0007669"/>
    <property type="project" value="TreeGrafter"/>
</dbReference>
<dbReference type="Pfam" id="PF17678">
    <property type="entry name" value="Glyco_hydro_92N"/>
    <property type="match status" value="1"/>
</dbReference>
<dbReference type="Gene3D" id="2.70.98.10">
    <property type="match status" value="1"/>
</dbReference>
<dbReference type="Gene3D" id="3.30.2080.10">
    <property type="entry name" value="GH92 mannosidase domain"/>
    <property type="match status" value="1"/>
</dbReference>
<feature type="domain" description="Glycosyl hydrolase family 92" evidence="4">
    <location>
        <begin position="253"/>
        <end position="743"/>
    </location>
</feature>
<dbReference type="NCBIfam" id="TIGR01180">
    <property type="entry name" value="aman2_put"/>
    <property type="match status" value="1"/>
</dbReference>
<proteinExistence type="predicted"/>
<dbReference type="InterPro" id="IPR012939">
    <property type="entry name" value="Glyco_hydro_92"/>
</dbReference>
<feature type="domain" description="Glycosyl hydrolase family 92 N-terminal" evidence="5">
    <location>
        <begin position="42"/>
        <end position="244"/>
    </location>
</feature>
<dbReference type="Proteomes" id="UP000585050">
    <property type="component" value="Unassembled WGS sequence"/>
</dbReference>
<dbReference type="RefSeq" id="WP_168885093.1">
    <property type="nucleotide sequence ID" value="NZ_JABAIL010000011.1"/>
</dbReference>
<evidence type="ECO:0000259" key="5">
    <source>
        <dbReference type="Pfam" id="PF17678"/>
    </source>
</evidence>
<reference evidence="6 7" key="1">
    <citation type="submission" date="2020-04" db="EMBL/GenBank/DDBJ databases">
        <title>Flammeovirga sp. SR4, a novel species isolated from seawater.</title>
        <authorList>
            <person name="Wang X."/>
        </authorList>
    </citation>
    <scope>NUCLEOTIDE SEQUENCE [LARGE SCALE GENOMIC DNA]</scope>
    <source>
        <strain evidence="6 7">SR4</strain>
    </source>
</reference>
<dbReference type="PANTHER" id="PTHR12143">
    <property type="entry name" value="PEPTIDE N-GLYCANASE PNGASE -RELATED"/>
    <property type="match status" value="1"/>
</dbReference>
<evidence type="ECO:0000256" key="1">
    <source>
        <dbReference type="ARBA" id="ARBA00001913"/>
    </source>
</evidence>
<organism evidence="6 7">
    <name type="scientific">Flammeovirga agarivorans</name>
    <dbReference type="NCBI Taxonomy" id="2726742"/>
    <lineage>
        <taxon>Bacteria</taxon>
        <taxon>Pseudomonadati</taxon>
        <taxon>Bacteroidota</taxon>
        <taxon>Cytophagia</taxon>
        <taxon>Cytophagales</taxon>
        <taxon>Flammeovirgaceae</taxon>
        <taxon>Flammeovirga</taxon>
    </lineage>
</organism>
<dbReference type="EMBL" id="JABAIL010000011">
    <property type="protein sequence ID" value="NLR94383.1"/>
    <property type="molecule type" value="Genomic_DNA"/>
</dbReference>
<dbReference type="SUPFAM" id="SSF48208">
    <property type="entry name" value="Six-hairpin glycosidases"/>
    <property type="match status" value="1"/>
</dbReference>
<dbReference type="GO" id="GO:0005829">
    <property type="term" value="C:cytosol"/>
    <property type="evidence" value="ECO:0007669"/>
    <property type="project" value="TreeGrafter"/>
</dbReference>
<dbReference type="InterPro" id="IPR050883">
    <property type="entry name" value="PNGase"/>
</dbReference>
<keyword evidence="6" id="KW-0378">Hydrolase</keyword>
<evidence type="ECO:0000256" key="3">
    <source>
        <dbReference type="ARBA" id="ARBA00022837"/>
    </source>
</evidence>
<dbReference type="InterPro" id="IPR005887">
    <property type="entry name" value="GH92_a_mannosidase_put"/>
</dbReference>
<dbReference type="InterPro" id="IPR041371">
    <property type="entry name" value="GH92_N"/>
</dbReference>
<dbReference type="Gene3D" id="1.20.1610.10">
    <property type="entry name" value="alpha-1,2-mannosidases domains"/>
    <property type="match status" value="1"/>
</dbReference>
<dbReference type="Pfam" id="PF07971">
    <property type="entry name" value="Glyco_hydro_92"/>
    <property type="match status" value="1"/>
</dbReference>
<dbReference type="AlphaFoldDB" id="A0A7X8XYR6"/>
<dbReference type="InterPro" id="IPR008928">
    <property type="entry name" value="6-hairpin_glycosidase_sf"/>
</dbReference>
<gene>
    <name evidence="6" type="ORF">HGP29_24475</name>
</gene>
<evidence type="ECO:0000313" key="7">
    <source>
        <dbReference type="Proteomes" id="UP000585050"/>
    </source>
</evidence>
<dbReference type="GO" id="GO:0000224">
    <property type="term" value="F:peptide-N4-(N-acetyl-beta-glucosaminyl)asparagine amidase activity"/>
    <property type="evidence" value="ECO:0007669"/>
    <property type="project" value="TreeGrafter"/>
</dbReference>
<name>A0A7X8XYR6_9BACT</name>
<evidence type="ECO:0000313" key="6">
    <source>
        <dbReference type="EMBL" id="NLR94383.1"/>
    </source>
</evidence>
<dbReference type="GO" id="GO:0030246">
    <property type="term" value="F:carbohydrate binding"/>
    <property type="evidence" value="ECO:0007669"/>
    <property type="project" value="InterPro"/>
</dbReference>
<keyword evidence="3" id="KW-0106">Calcium</keyword>
<sequence>MKEKLRMRIDKKIIISGIAILSLLSLLSLQLQPDEEVDFVDYIDPTIGNVAPFLVPTYPTTHLPNQMLRTFPVRKDYLSDEIKAFPLHVYMHRNTGLFHLKVAANNKASLRNQSMIIDHDLEKYQPWHFTTFLIEDNIRVSFTPSDKSGIYKIEFPKGEKELMVKGKGKMDVEVMNANTFVLTETIYNEERGVGADTLSMEVYAYMELVDEDAQPVKLKQSSNNTSMLSLTSTTDAPETVYVKYAVSYVSKEQARDNFKRELKGKTFDIVRSQAKKAWQKAINQVKVEGGTTAQKRTFYTSLYRTYERMVDINEYGKYYNIYDGKVYSSNRPYYVDDWVWDTYRATHPLRTILNPEQQGDMVQSYVQMYQHSGWMPTFPQVFGNHMCMNSYHTSSIILDALNKGITNFDHQLAYEGIQKNLTEGTFLPWRQGHKKGYIDDFFLKEGYYPALKLGEKDTIKNVDNFEKRQPVAVTLGISFDFWALGGIAEYLGDVKNSKEYYAYSKNYKNLWNDKLQLFMPKDSEGNWINIDPKNGGGLGYRNYFDENNAWTYAWDVQQDISGLIQLLGGKEKAEQRLDQLFREPLGMRKAAFYVNGANSTGMVGQFSMGNEPSFHIPYLYNHFGVPWKTQKRTRFLLDTWFKDNIFGIPGDEDGGGMTAFVVMTSLGIYPVTPGLPYYDITSPIFEKSSIELKNGRIFEIHAKGSSKEKKYIQQAFLNGEEINEPFIKHDDIMKGGKLELIMGELPNKEWGTDGSRTLTLH</sequence>
<dbReference type="PANTHER" id="PTHR12143:SF43">
    <property type="entry name" value="PUTATIVE-RELATED"/>
    <property type="match status" value="1"/>
</dbReference>
<dbReference type="InterPro" id="IPR014718">
    <property type="entry name" value="GH-type_carb-bd"/>
</dbReference>
<dbReference type="Gene3D" id="1.20.1050.60">
    <property type="entry name" value="alpha-1,2-mannosidase"/>
    <property type="match status" value="1"/>
</dbReference>
<comment type="caution">
    <text evidence="6">The sequence shown here is derived from an EMBL/GenBank/DDBJ whole genome shotgun (WGS) entry which is preliminary data.</text>
</comment>
<comment type="subunit">
    <text evidence="2">Monomer.</text>
</comment>
<comment type="cofactor">
    <cofactor evidence="1">
        <name>Ca(2+)</name>
        <dbReference type="ChEBI" id="CHEBI:29108"/>
    </cofactor>
</comment>
<evidence type="ECO:0000259" key="4">
    <source>
        <dbReference type="Pfam" id="PF07971"/>
    </source>
</evidence>
<evidence type="ECO:0000256" key="2">
    <source>
        <dbReference type="ARBA" id="ARBA00011245"/>
    </source>
</evidence>
<dbReference type="GO" id="GO:0005975">
    <property type="term" value="P:carbohydrate metabolic process"/>
    <property type="evidence" value="ECO:0007669"/>
    <property type="project" value="InterPro"/>
</dbReference>
<protein>
    <submittedName>
        <fullName evidence="6">Glycoside hydrolase family 92 protein</fullName>
    </submittedName>
</protein>
<keyword evidence="7" id="KW-1185">Reference proteome</keyword>